<dbReference type="GO" id="GO:0003677">
    <property type="term" value="F:DNA binding"/>
    <property type="evidence" value="ECO:0007669"/>
    <property type="project" value="InterPro"/>
</dbReference>
<dbReference type="EMBL" id="MBTG01000013">
    <property type="protein sequence ID" value="OPH57180.1"/>
    <property type="molecule type" value="Genomic_DNA"/>
</dbReference>
<proteinExistence type="predicted"/>
<dbReference type="Pfam" id="PF01381">
    <property type="entry name" value="HTH_3"/>
    <property type="match status" value="1"/>
</dbReference>
<dbReference type="InterPro" id="IPR010982">
    <property type="entry name" value="Lambda_DNA-bd_dom_sf"/>
</dbReference>
<gene>
    <name evidence="2" type="ORF">BC351_25255</name>
</gene>
<reference evidence="3" key="1">
    <citation type="submission" date="2016-07" db="EMBL/GenBank/DDBJ databases">
        <authorList>
            <person name="Florea S."/>
            <person name="Webb J.S."/>
            <person name="Jaromczyk J."/>
            <person name="Schardl C.L."/>
        </authorList>
    </citation>
    <scope>NUCLEOTIDE SEQUENCE [LARGE SCALE GENOMIC DNA]</scope>
    <source>
        <strain evidence="3">CY1</strain>
    </source>
</reference>
<dbReference type="CDD" id="cd00093">
    <property type="entry name" value="HTH_XRE"/>
    <property type="match status" value="1"/>
</dbReference>
<comment type="caution">
    <text evidence="2">The sequence shown here is derived from an EMBL/GenBank/DDBJ whole genome shotgun (WGS) entry which is preliminary data.</text>
</comment>
<dbReference type="Gene3D" id="1.10.260.40">
    <property type="entry name" value="lambda repressor-like DNA-binding domains"/>
    <property type="match status" value="1"/>
</dbReference>
<dbReference type="RefSeq" id="WP_079413723.1">
    <property type="nucleotide sequence ID" value="NZ_MBTG01000013.1"/>
</dbReference>
<organism evidence="2 3">
    <name type="scientific">Paenibacillus ferrarius</name>
    <dbReference type="NCBI Taxonomy" id="1469647"/>
    <lineage>
        <taxon>Bacteria</taxon>
        <taxon>Bacillati</taxon>
        <taxon>Bacillota</taxon>
        <taxon>Bacilli</taxon>
        <taxon>Bacillales</taxon>
        <taxon>Paenibacillaceae</taxon>
        <taxon>Paenibacillus</taxon>
    </lineage>
</organism>
<evidence type="ECO:0000259" key="1">
    <source>
        <dbReference type="PROSITE" id="PS50943"/>
    </source>
</evidence>
<dbReference type="STRING" id="1469647.BC351_25255"/>
<feature type="domain" description="HTH cro/C1-type" evidence="1">
    <location>
        <begin position="12"/>
        <end position="64"/>
    </location>
</feature>
<protein>
    <submittedName>
        <fullName evidence="2">Transcriptional regulator</fullName>
    </submittedName>
</protein>
<evidence type="ECO:0000313" key="3">
    <source>
        <dbReference type="Proteomes" id="UP000190626"/>
    </source>
</evidence>
<dbReference type="SUPFAM" id="SSF47413">
    <property type="entry name" value="lambda repressor-like DNA-binding domains"/>
    <property type="match status" value="1"/>
</dbReference>
<accession>A0A1V4HJB6</accession>
<dbReference type="SMART" id="SM00530">
    <property type="entry name" value="HTH_XRE"/>
    <property type="match status" value="1"/>
</dbReference>
<name>A0A1V4HJB6_9BACL</name>
<keyword evidence="3" id="KW-1185">Reference proteome</keyword>
<evidence type="ECO:0000313" key="2">
    <source>
        <dbReference type="EMBL" id="OPH57180.1"/>
    </source>
</evidence>
<dbReference type="InterPro" id="IPR001387">
    <property type="entry name" value="Cro/C1-type_HTH"/>
</dbReference>
<dbReference type="OrthoDB" id="2306294at2"/>
<dbReference type="AlphaFoldDB" id="A0A1V4HJB6"/>
<sequence length="70" mass="7817">MKIMAKTDEFVKARVIKGYSQRELAKHSGLSHAYVSLLERSIKSVGPATAKKLSDLLGKDLEDLFKIELL</sequence>
<dbReference type="PROSITE" id="PS50943">
    <property type="entry name" value="HTH_CROC1"/>
    <property type="match status" value="1"/>
</dbReference>
<dbReference type="Proteomes" id="UP000190626">
    <property type="component" value="Unassembled WGS sequence"/>
</dbReference>